<sequence>MGNSTSVEPIQNFEEQHETSKITYELLNVTKQYTPWNVLEDLENDICGTIKINYDEQSTFEFPHEYFRNIDRQFKKRLYELAIKKNSTILNLLYIPTYSIDYIHVHLLYDKAKSSTFTQTEWSFENKIGVQNNAEDVIILTKFDNLKKIIYDNKKQAIIRKYLPKISFATITKIDKRNLIVNNDGYIMIKDAEQDIKFKTYVLNLLDICDTFDTINSEEFSYFIKKFNAVNMVYGFGFLMKLLDFDIIDTNLFIGCMNILYNVLDQHQKTTSYTHLYIEQHTEELPIKVNLIPFSILSQPEIYNKINQKIEEGSLIKVYKNSNFDFEWLSLTSIKQLLRLSNAVDEMNIVKSFPFNTQISYIDILNCYSNSFARFISVNTELSIYFTSQQLKYMYFTFPFEFLNNNDIFKIMLERYPDELVKLYASLPFSNEQITHLINVINIKPLIVYTNCITDGKLSVATVDKTAEVTKLNFEIYKKDRDIDKFALIRILRIFINLSYMKQNIKCIKIFICLFKNSKLKIDFIIF</sequence>
<organism evidence="1">
    <name type="scientific">viral metagenome</name>
    <dbReference type="NCBI Taxonomy" id="1070528"/>
    <lineage>
        <taxon>unclassified sequences</taxon>
        <taxon>metagenomes</taxon>
        <taxon>organismal metagenomes</taxon>
    </lineage>
</organism>
<accession>A0A6C0E9Q0</accession>
<dbReference type="AlphaFoldDB" id="A0A6C0E9Q0"/>
<protein>
    <submittedName>
        <fullName evidence="1">Uncharacterized protein</fullName>
    </submittedName>
</protein>
<evidence type="ECO:0000313" key="1">
    <source>
        <dbReference type="EMBL" id="QHT25856.1"/>
    </source>
</evidence>
<dbReference type="EMBL" id="MN739775">
    <property type="protein sequence ID" value="QHT25856.1"/>
    <property type="molecule type" value="Genomic_DNA"/>
</dbReference>
<proteinExistence type="predicted"/>
<reference evidence="1" key="1">
    <citation type="journal article" date="2020" name="Nature">
        <title>Giant virus diversity and host interactions through global metagenomics.</title>
        <authorList>
            <person name="Schulz F."/>
            <person name="Roux S."/>
            <person name="Paez-Espino D."/>
            <person name="Jungbluth S."/>
            <person name="Walsh D.A."/>
            <person name="Denef V.J."/>
            <person name="McMahon K.D."/>
            <person name="Konstantinidis K.T."/>
            <person name="Eloe-Fadrosh E.A."/>
            <person name="Kyrpides N.C."/>
            <person name="Woyke T."/>
        </authorList>
    </citation>
    <scope>NUCLEOTIDE SEQUENCE</scope>
    <source>
        <strain evidence="1">GVMAG-M-3300023179-27</strain>
    </source>
</reference>
<name>A0A6C0E9Q0_9ZZZZ</name>